<dbReference type="PANTHER" id="PTHR48249:SF3">
    <property type="entry name" value="MEDIATOR OF RNA POLYMERASE II TRANSCRIPTION SUBUNIT 13"/>
    <property type="match status" value="1"/>
</dbReference>
<name>A0A6A6XRZ3_9PLEO</name>
<feature type="compositionally biased region" description="Polar residues" evidence="12">
    <location>
        <begin position="149"/>
        <end position="162"/>
    </location>
</feature>
<evidence type="ECO:0000256" key="3">
    <source>
        <dbReference type="ARBA" id="ARBA00019618"/>
    </source>
</evidence>
<dbReference type="GO" id="GO:0003713">
    <property type="term" value="F:transcription coactivator activity"/>
    <property type="evidence" value="ECO:0007669"/>
    <property type="project" value="TreeGrafter"/>
</dbReference>
<dbReference type="Proteomes" id="UP000799757">
    <property type="component" value="Unassembled WGS sequence"/>
</dbReference>
<feature type="region of interest" description="Disordered" evidence="12">
    <location>
        <begin position="1002"/>
        <end position="1025"/>
    </location>
</feature>
<comment type="subunit">
    <text evidence="11">Component of the SRB8-11 complex, which itself associates with the Mediator complex.</text>
</comment>
<feature type="domain" description="Mediator complex subunit Med13 C-terminal" evidence="13">
    <location>
        <begin position="1268"/>
        <end position="1620"/>
    </location>
</feature>
<feature type="region of interest" description="Disordered" evidence="12">
    <location>
        <begin position="1542"/>
        <end position="1570"/>
    </location>
</feature>
<feature type="compositionally biased region" description="Basic and acidic residues" evidence="12">
    <location>
        <begin position="428"/>
        <end position="441"/>
    </location>
</feature>
<evidence type="ECO:0000256" key="1">
    <source>
        <dbReference type="ARBA" id="ARBA00004123"/>
    </source>
</evidence>
<reference evidence="16" key="1">
    <citation type="journal article" date="2020" name="Stud. Mycol.">
        <title>101 Dothideomycetes genomes: a test case for predicting lifestyles and emergence of pathogens.</title>
        <authorList>
            <person name="Haridas S."/>
            <person name="Albert R."/>
            <person name="Binder M."/>
            <person name="Bloem J."/>
            <person name="Labutti K."/>
            <person name="Salamov A."/>
            <person name="Andreopoulos B."/>
            <person name="Baker S."/>
            <person name="Barry K."/>
            <person name="Bills G."/>
            <person name="Bluhm B."/>
            <person name="Cannon C."/>
            <person name="Castanera R."/>
            <person name="Culley D."/>
            <person name="Daum C."/>
            <person name="Ezra D."/>
            <person name="Gonzalez J."/>
            <person name="Henrissat B."/>
            <person name="Kuo A."/>
            <person name="Liang C."/>
            <person name="Lipzen A."/>
            <person name="Lutzoni F."/>
            <person name="Magnuson J."/>
            <person name="Mondo S."/>
            <person name="Nolan M."/>
            <person name="Ohm R."/>
            <person name="Pangilinan J."/>
            <person name="Park H.-J."/>
            <person name="Ramirez L."/>
            <person name="Alfaro M."/>
            <person name="Sun H."/>
            <person name="Tritt A."/>
            <person name="Yoshinaga Y."/>
            <person name="Zwiers L.-H."/>
            <person name="Turgeon B."/>
            <person name="Goodwin S."/>
            <person name="Spatafora J."/>
            <person name="Crous P."/>
            <person name="Grigoriev I."/>
        </authorList>
    </citation>
    <scope>NUCLEOTIDE SEQUENCE</scope>
    <source>
        <strain evidence="16">CBS 109.77</strain>
    </source>
</reference>
<feature type="compositionally biased region" description="Low complexity" evidence="12">
    <location>
        <begin position="116"/>
        <end position="133"/>
    </location>
</feature>
<keyword evidence="4 11" id="KW-0678">Repressor</keyword>
<evidence type="ECO:0000259" key="15">
    <source>
        <dbReference type="Pfam" id="PF18296"/>
    </source>
</evidence>
<dbReference type="GO" id="GO:0016592">
    <property type="term" value="C:mediator complex"/>
    <property type="evidence" value="ECO:0007669"/>
    <property type="project" value="InterPro"/>
</dbReference>
<dbReference type="Pfam" id="PF18296">
    <property type="entry name" value="MID_MedPIWI"/>
    <property type="match status" value="1"/>
</dbReference>
<comment type="similarity">
    <text evidence="2 11">Belongs to the Mediator complex subunit 13 family.</text>
</comment>
<evidence type="ECO:0000256" key="2">
    <source>
        <dbReference type="ARBA" id="ARBA00009354"/>
    </source>
</evidence>
<sequence>MDFLKTCDTNAQAIGEFEAVAFQAFSVKRTPTPPPATPFDWAPSEDIRAVEAELRQEQHLVVQDASRPWLWFFRATTIDQLGQTPPHLPVLEGYSLQREQFGVMKASELARPPIRNMNPTSSPSGSTNSPSTSAPIKGPQAGGGRLAQGASQSAQPNDQQPPHDSCAIYELFTSSVVALLSYFLVKDHNAVALNYRTFVSKPAAYQDPDRPETNLSDITHWLTNVNVFWASSGTLVVSMFSLVKPEIHCLGDVAAEDIEKRCLGTCVRVAPNGLLAKVVSFDDPLDNTTEDGSQRLQRKRLKIGPVGQGIERWKAMVTRWLTWKGYAIPDLEKRISWARIRIAHTDPMTASSPASSFQSREILWPRALCFFYGASANQPILSIRTTNPLDWFETPNSAGFQDPMDVAQQWFLGQPERDKILEAQQRAKKAEEEAARPKEEISSLYPSSPLNSRTGAYGDLQSVSGVYPTPPDGILPGTVLSSSDTPSLSGAIPNTLLVPGGNNPAINLLMPQDSVATDGQQHPPTSPEFSLPFDHFNSSGGNDDLFEDMDEDEFDGNGVTDADFNFFDEPDDDDIDMLDAPALPNNKPAHGRKIAKEKQAPPLPNSEMNDDASDPLAALEDALATASDLLEETMQDSRMEQHATEHLPAEPELMDVSQSQPSLLETQNTDPVSKEPTPPLSPHFIQQTLLPSPKDKLALQTPRAPTPGRHGDSIFDPISFNKKLTLSDAKYQAGRFSFVHEIPPQDDAELQEVLKRPVSLRNVPLLTKLRYAMGVASNRGIPDIASLARAYSDDSDSASETSSVPEEDSEDDVSIGPEPLSAGFILPGKRKLPTDGNATPMSATSYAESFGGEVHESVVLQTDEGSLASFEPSPWDWSLTNVPAPIELQSTSTRYNIPSFSPAVSSMPNTPTSQPDLYVDPPDEKPPSGKDIIAVAQIVTDQIVSATLDIFHEDSETAADNMYNLSYSRAKLETVVKSIFPTAIDCDVLGLVSVQDVFPGLPPQAKGQQRPPPRRINDVPASPGYQMHQLSPPYIRVRRADTRWDMLPPALAFWEPLGLSPCSPAKNIVPFCLYPYSESIKPCVENFLVNIQIAYDTCKLGTHARVETIPEYEGDIRGGLVPCKIGPSTSIRSAFKAIRDASVQLGKILAARHAQLREKDDGQKAHKKIDAFVIYMIDPFDTPSAIWELCSAFWTLFQTYGQGPPGRPETVPKPDLVLQIVPIKYIASFEVPVVLDSGIYGNLAREVYDRCPPSLPSEDKTPLSIYAAPSFQLEEAMPRAIPFKLNAEPPQDLLRENSYMHLGYAISLDGTWVTAAWTDSYGKSQAVVSYNLGTRIFYEIAKEIWQTTVEILQARRVTWRVCIARAGVMDREELETWISLASCPTQLNLFITLLTVDTTPPLSFTPTLPPDPPTNLSATYPSTNTPGSTPQPGLSPDPHSVTPAATPSADQTNDPIVDPEARFVDATDESWGIILSHRLHNSNSTIEFRPCVISGLLVKRGSTYATCSTLHPIPDPERGPIVVGVNILWVGAVGSTRVATSPFPTSAAAEGVSPGGAGPSPLGERSSTSLMWTPTAQTRATAENLLKEMLSQFRALGLLARLKGMRGTRHGTVPWHVVAAMRGVEGMRKCL</sequence>
<comment type="function">
    <text evidence="9 11">Component of the SRB8-11 complex. The SRB8-11 complex is a regulatory module of the Mediator complex which is itself involved in regulation of basal and activated RNA polymerase II-dependent transcription. The SRB8-11 complex may be involved in the transcriptional repression of a subset of genes regulated by Mediator. It may inhibit the association of the Mediator complex with RNA polymerase II to form the holoenzyme complex.</text>
</comment>
<dbReference type="OrthoDB" id="103819at2759"/>
<organism evidence="16 17">
    <name type="scientific">Melanomma pulvis-pyrius CBS 109.77</name>
    <dbReference type="NCBI Taxonomy" id="1314802"/>
    <lineage>
        <taxon>Eukaryota</taxon>
        <taxon>Fungi</taxon>
        <taxon>Dikarya</taxon>
        <taxon>Ascomycota</taxon>
        <taxon>Pezizomycotina</taxon>
        <taxon>Dothideomycetes</taxon>
        <taxon>Pleosporomycetidae</taxon>
        <taxon>Pleosporales</taxon>
        <taxon>Melanommataceae</taxon>
        <taxon>Melanomma</taxon>
    </lineage>
</organism>
<feature type="region of interest" description="Disordered" evidence="12">
    <location>
        <begin position="1404"/>
        <end position="1456"/>
    </location>
</feature>
<evidence type="ECO:0000256" key="8">
    <source>
        <dbReference type="ARBA" id="ARBA00023242"/>
    </source>
</evidence>
<accession>A0A6A6XRZ3</accession>
<evidence type="ECO:0000256" key="6">
    <source>
        <dbReference type="ARBA" id="ARBA00023159"/>
    </source>
</evidence>
<dbReference type="InterPro" id="IPR041285">
    <property type="entry name" value="MID_MedPIWI"/>
</dbReference>
<feature type="region of interest" description="Disordered" evidence="12">
    <location>
        <begin position="425"/>
        <end position="450"/>
    </location>
</feature>
<evidence type="ECO:0000259" key="14">
    <source>
        <dbReference type="Pfam" id="PF11597"/>
    </source>
</evidence>
<dbReference type="Pfam" id="PF06333">
    <property type="entry name" value="Med13_C"/>
    <property type="match status" value="1"/>
</dbReference>
<evidence type="ECO:0000256" key="5">
    <source>
        <dbReference type="ARBA" id="ARBA00023015"/>
    </source>
</evidence>
<evidence type="ECO:0000313" key="17">
    <source>
        <dbReference type="Proteomes" id="UP000799757"/>
    </source>
</evidence>
<keyword evidence="5 11" id="KW-0805">Transcription regulation</keyword>
<gene>
    <name evidence="16" type="ORF">K505DRAFT_371161</name>
</gene>
<dbReference type="PANTHER" id="PTHR48249">
    <property type="entry name" value="MEDIATOR OF RNA POLYMERASE II TRANSCRIPTION SUBUNIT 13"/>
    <property type="match status" value="1"/>
</dbReference>
<keyword evidence="8 11" id="KW-0539">Nucleus</keyword>
<feature type="region of interest" description="Disordered" evidence="12">
    <location>
        <begin position="579"/>
        <end position="613"/>
    </location>
</feature>
<dbReference type="EMBL" id="MU001769">
    <property type="protein sequence ID" value="KAF2799159.1"/>
    <property type="molecule type" value="Genomic_DNA"/>
</dbReference>
<evidence type="ECO:0000256" key="7">
    <source>
        <dbReference type="ARBA" id="ARBA00023163"/>
    </source>
</evidence>
<dbReference type="InterPro" id="IPR009401">
    <property type="entry name" value="Med13_C"/>
</dbReference>
<evidence type="ECO:0000256" key="10">
    <source>
        <dbReference type="ARBA" id="ARBA00032008"/>
    </source>
</evidence>
<dbReference type="GO" id="GO:0045944">
    <property type="term" value="P:positive regulation of transcription by RNA polymerase II"/>
    <property type="evidence" value="ECO:0007669"/>
    <property type="project" value="TreeGrafter"/>
</dbReference>
<evidence type="ECO:0000256" key="9">
    <source>
        <dbReference type="ARBA" id="ARBA00025661"/>
    </source>
</evidence>
<keyword evidence="17" id="KW-1185">Reference proteome</keyword>
<keyword evidence="7 11" id="KW-0804">Transcription</keyword>
<feature type="domain" description="Mediator complex subunit Med13 N-terminal" evidence="14">
    <location>
        <begin position="1"/>
        <end position="372"/>
    </location>
</feature>
<keyword evidence="6 11" id="KW-0010">Activator</keyword>
<feature type="region of interest" description="Disordered" evidence="12">
    <location>
        <begin position="107"/>
        <end position="162"/>
    </location>
</feature>
<dbReference type="InterPro" id="IPR051139">
    <property type="entry name" value="Mediator_complx_sub13"/>
</dbReference>
<proteinExistence type="inferred from homology"/>
<evidence type="ECO:0000313" key="16">
    <source>
        <dbReference type="EMBL" id="KAF2799159.1"/>
    </source>
</evidence>
<feature type="compositionally biased region" description="Polar residues" evidence="12">
    <location>
        <begin position="1443"/>
        <end position="1454"/>
    </location>
</feature>
<protein>
    <recommendedName>
        <fullName evidence="3 11">Mediator of RNA polymerase II transcription subunit 13</fullName>
    </recommendedName>
    <alternativeName>
        <fullName evidence="10 11">Mediator complex subunit 13</fullName>
    </alternativeName>
</protein>
<comment type="subcellular location">
    <subcellularLocation>
        <location evidence="1 11">Nucleus</location>
    </subcellularLocation>
</comment>
<feature type="compositionally biased region" description="Basic and acidic residues" evidence="12">
    <location>
        <begin position="635"/>
        <end position="649"/>
    </location>
</feature>
<feature type="region of interest" description="Disordered" evidence="12">
    <location>
        <begin position="792"/>
        <end position="819"/>
    </location>
</feature>
<evidence type="ECO:0000256" key="11">
    <source>
        <dbReference type="RuleBase" id="RU364134"/>
    </source>
</evidence>
<dbReference type="InterPro" id="IPR021643">
    <property type="entry name" value="Mediator_Med13_N"/>
</dbReference>
<feature type="compositionally biased region" description="Polar residues" evidence="12">
    <location>
        <begin position="656"/>
        <end position="671"/>
    </location>
</feature>
<feature type="region of interest" description="Disordered" evidence="12">
    <location>
        <begin position="635"/>
        <end position="686"/>
    </location>
</feature>
<evidence type="ECO:0000256" key="12">
    <source>
        <dbReference type="SAM" id="MobiDB-lite"/>
    </source>
</evidence>
<feature type="compositionally biased region" description="Polar residues" evidence="12">
    <location>
        <begin position="1415"/>
        <end position="1432"/>
    </location>
</feature>
<evidence type="ECO:0000259" key="13">
    <source>
        <dbReference type="Pfam" id="PF06333"/>
    </source>
</evidence>
<dbReference type="Pfam" id="PF11597">
    <property type="entry name" value="Med13_N"/>
    <property type="match status" value="1"/>
</dbReference>
<feature type="domain" description="MID" evidence="15">
    <location>
        <begin position="1066"/>
        <end position="1253"/>
    </location>
</feature>
<evidence type="ECO:0000256" key="4">
    <source>
        <dbReference type="ARBA" id="ARBA00022491"/>
    </source>
</evidence>